<dbReference type="PANTHER" id="PTHR47234:SF3">
    <property type="entry name" value="SECRETIN_TONB SHORT N-TERMINAL DOMAIN-CONTAINING PROTEIN"/>
    <property type="match status" value="1"/>
</dbReference>
<evidence type="ECO:0000256" key="1">
    <source>
        <dbReference type="ARBA" id="ARBA00004571"/>
    </source>
</evidence>
<protein>
    <submittedName>
        <fullName evidence="13">Outer membrane receptor (OMR) family protein</fullName>
    </submittedName>
</protein>
<feature type="signal peptide" evidence="10">
    <location>
        <begin position="1"/>
        <end position="26"/>
    </location>
</feature>
<evidence type="ECO:0000259" key="12">
    <source>
        <dbReference type="Pfam" id="PF07715"/>
    </source>
</evidence>
<dbReference type="EMBL" id="ARYI01000009">
    <property type="protein sequence ID" value="KCZ92590.1"/>
    <property type="molecule type" value="Genomic_DNA"/>
</dbReference>
<evidence type="ECO:0000256" key="8">
    <source>
        <dbReference type="PROSITE-ProRule" id="PRU01360"/>
    </source>
</evidence>
<dbReference type="Gene3D" id="2.170.130.10">
    <property type="entry name" value="TonB-dependent receptor, plug domain"/>
    <property type="match status" value="1"/>
</dbReference>
<dbReference type="RefSeq" id="WP_011646625.1">
    <property type="nucleotide sequence ID" value="NZ_ARYI01000009.1"/>
</dbReference>
<dbReference type="InterPro" id="IPR036942">
    <property type="entry name" value="Beta-barrel_TonB_sf"/>
</dbReference>
<dbReference type="OrthoDB" id="7394476at2"/>
<comment type="caution">
    <text evidence="13">The sequence shown here is derived from an EMBL/GenBank/DDBJ whole genome shotgun (WGS) entry which is preliminary data.</text>
</comment>
<keyword evidence="14" id="KW-1185">Reference proteome</keyword>
<evidence type="ECO:0000313" key="13">
    <source>
        <dbReference type="EMBL" id="KCZ92590.1"/>
    </source>
</evidence>
<dbReference type="InterPro" id="IPR037066">
    <property type="entry name" value="Plug_dom_sf"/>
</dbReference>
<dbReference type="PROSITE" id="PS52016">
    <property type="entry name" value="TONB_DEPENDENT_REC_3"/>
    <property type="match status" value="1"/>
</dbReference>
<dbReference type="Proteomes" id="UP000025061">
    <property type="component" value="Unassembled WGS sequence"/>
</dbReference>
<keyword evidence="13" id="KW-0675">Receptor</keyword>
<evidence type="ECO:0000256" key="5">
    <source>
        <dbReference type="ARBA" id="ARBA00023077"/>
    </source>
</evidence>
<dbReference type="PANTHER" id="PTHR47234">
    <property type="match status" value="1"/>
</dbReference>
<keyword evidence="7 8" id="KW-0998">Cell outer membrane</keyword>
<keyword evidence="5 9" id="KW-0798">TonB box</keyword>
<reference evidence="13 14" key="1">
    <citation type="submission" date="2013-04" db="EMBL/GenBank/DDBJ databases">
        <title>Hyphomonas hirschiana VP5 Genome Sequencing.</title>
        <authorList>
            <person name="Lai Q."/>
            <person name="Shao Z."/>
        </authorList>
    </citation>
    <scope>NUCLEOTIDE SEQUENCE [LARGE SCALE GENOMIC DNA]</scope>
    <source>
        <strain evidence="13 14">VP5</strain>
    </source>
</reference>
<name>A0A059FPJ3_9PROT</name>
<evidence type="ECO:0000256" key="9">
    <source>
        <dbReference type="RuleBase" id="RU003357"/>
    </source>
</evidence>
<dbReference type="Gene3D" id="2.40.170.20">
    <property type="entry name" value="TonB-dependent receptor, beta-barrel domain"/>
    <property type="match status" value="1"/>
</dbReference>
<accession>A0A059FPJ3</accession>
<evidence type="ECO:0000256" key="4">
    <source>
        <dbReference type="ARBA" id="ARBA00022692"/>
    </source>
</evidence>
<comment type="similarity">
    <text evidence="8 9">Belongs to the TonB-dependent receptor family.</text>
</comment>
<evidence type="ECO:0000256" key="6">
    <source>
        <dbReference type="ARBA" id="ARBA00023136"/>
    </source>
</evidence>
<dbReference type="Pfam" id="PF07715">
    <property type="entry name" value="Plug"/>
    <property type="match status" value="1"/>
</dbReference>
<dbReference type="GO" id="GO:0009279">
    <property type="term" value="C:cell outer membrane"/>
    <property type="evidence" value="ECO:0007669"/>
    <property type="project" value="UniProtKB-SubCell"/>
</dbReference>
<proteinExistence type="inferred from homology"/>
<organism evidence="13 14">
    <name type="scientific">Hyphomonas hirschiana VP5</name>
    <dbReference type="NCBI Taxonomy" id="1280951"/>
    <lineage>
        <taxon>Bacteria</taxon>
        <taxon>Pseudomonadati</taxon>
        <taxon>Pseudomonadota</taxon>
        <taxon>Alphaproteobacteria</taxon>
        <taxon>Hyphomonadales</taxon>
        <taxon>Hyphomonadaceae</taxon>
        <taxon>Hyphomonas</taxon>
    </lineage>
</organism>
<keyword evidence="3 8" id="KW-1134">Transmembrane beta strand</keyword>
<dbReference type="InterPro" id="IPR039426">
    <property type="entry name" value="TonB-dep_rcpt-like"/>
</dbReference>
<sequence>MKHSLRAYLMACAVGVSGLMMGPHAAAQEPAVTENEDEAASIQEKIVVTGARGRPRTIADSAVPIDVLSSDEIIDVPFTDANDILKTLVPSYSLARQPISDGGTFIRPASLRGMPTDKTLVLVNSKRRHRAALVSIGGSGTQGPDIATIPAIALKSVEVLRDGAAAQYGSDAIAGVINFILKDAPDGAMLTAEMGQYYEGDGFQTTFAANFGAALGEAGFFNLSGEASDQSSTHRGVQYCEDYFCLDPTDPRYSAPSDAYYEAMIANSQEFHGISDAQQWGQPNADAIRMFLNTGYELSPNASLYAFGNYSKSSADGTFFYRYPGNGTIEDLREADGSIYSPLEKFPGGFAPRFIGDVIDYSFVGGLKGEIWDGFTYDLSGRLGNSKVKYTLTNTINPSMGPDSPTEFQPGDLINEEIQFQADFGKEFELGLAEPVLFAFGLSYLDETYEIVQGAENSYAAGPYAVSDPWGLCTGEDEAAVPTAAGALVIANGSTLNCADSDDPVYQIVGVGANGFPGYSPEFSGEYARDSFAAYADVSADITDRLFLQGAVRFEDYSDFDSEVVGKVAGRFNLTDAIALRGSLGTGFRAPSPGQQGTTNVSTRLPDGVPVATGLFPAGGPIAAALGAEPLAPEKSVNYTLGATGSFDAFSLSIDYYRIDLEDRINAISTQTVSTNPGAGPSYDNYLSLVEAGVVGAETIGGVFYFQNLFDTKTEGVDVVATYALGWANGASTSLTGSVNYNKTEFDGDVPSVFNAESQYDFLEGTPKWRGVFTAKHETGPFSLLARANYYGSSTNSNNSGLNGALEYQEFDPVIQVDLEATYTFDEMYRISLGARNIFDQYPDESTLRGDSCCGRLYLSDSVVDWQGGYYYLKGVVEF</sequence>
<dbReference type="AlphaFoldDB" id="A0A059FPJ3"/>
<dbReference type="PATRIC" id="fig|1280951.3.peg.2307"/>
<feature type="chain" id="PRO_5001577589" evidence="10">
    <location>
        <begin position="27"/>
        <end position="879"/>
    </location>
</feature>
<feature type="domain" description="TonB-dependent receptor plug" evidence="12">
    <location>
        <begin position="59"/>
        <end position="176"/>
    </location>
</feature>
<keyword evidence="6 8" id="KW-0472">Membrane</keyword>
<dbReference type="InterPro" id="IPR012910">
    <property type="entry name" value="Plug_dom"/>
</dbReference>
<gene>
    <name evidence="13" type="ORF">HHI_11441</name>
</gene>
<evidence type="ECO:0000256" key="10">
    <source>
        <dbReference type="SAM" id="SignalP"/>
    </source>
</evidence>
<keyword evidence="2 8" id="KW-0813">Transport</keyword>
<dbReference type="CDD" id="cd01347">
    <property type="entry name" value="ligand_gated_channel"/>
    <property type="match status" value="1"/>
</dbReference>
<keyword evidence="10" id="KW-0732">Signal</keyword>
<dbReference type="Pfam" id="PF00593">
    <property type="entry name" value="TonB_dep_Rec_b-barrel"/>
    <property type="match status" value="1"/>
</dbReference>
<feature type="domain" description="TonB-dependent receptor-like beta-barrel" evidence="11">
    <location>
        <begin position="515"/>
        <end position="838"/>
    </location>
</feature>
<evidence type="ECO:0000256" key="7">
    <source>
        <dbReference type="ARBA" id="ARBA00023237"/>
    </source>
</evidence>
<evidence type="ECO:0000256" key="2">
    <source>
        <dbReference type="ARBA" id="ARBA00022448"/>
    </source>
</evidence>
<evidence type="ECO:0000256" key="3">
    <source>
        <dbReference type="ARBA" id="ARBA00022452"/>
    </source>
</evidence>
<dbReference type="SUPFAM" id="SSF56935">
    <property type="entry name" value="Porins"/>
    <property type="match status" value="1"/>
</dbReference>
<keyword evidence="4 8" id="KW-0812">Transmembrane</keyword>
<comment type="subcellular location">
    <subcellularLocation>
        <location evidence="1 8">Cell outer membrane</location>
        <topology evidence="1 8">Multi-pass membrane protein</topology>
    </subcellularLocation>
</comment>
<dbReference type="InterPro" id="IPR000531">
    <property type="entry name" value="Beta-barrel_TonB"/>
</dbReference>
<evidence type="ECO:0000259" key="11">
    <source>
        <dbReference type="Pfam" id="PF00593"/>
    </source>
</evidence>
<evidence type="ECO:0000313" key="14">
    <source>
        <dbReference type="Proteomes" id="UP000025061"/>
    </source>
</evidence>